<evidence type="ECO:0000256" key="1">
    <source>
        <dbReference type="SAM" id="Coils"/>
    </source>
</evidence>
<evidence type="ECO:0000313" key="2">
    <source>
        <dbReference type="EMBL" id="KAK7230752.1"/>
    </source>
</evidence>
<evidence type="ECO:0008006" key="4">
    <source>
        <dbReference type="Google" id="ProtNLM"/>
    </source>
</evidence>
<keyword evidence="3" id="KW-1185">Reference proteome</keyword>
<organism evidence="2 3">
    <name type="scientific">Aureococcus anophagefferens</name>
    <name type="common">Harmful bloom alga</name>
    <dbReference type="NCBI Taxonomy" id="44056"/>
    <lineage>
        <taxon>Eukaryota</taxon>
        <taxon>Sar</taxon>
        <taxon>Stramenopiles</taxon>
        <taxon>Ochrophyta</taxon>
        <taxon>Pelagophyceae</taxon>
        <taxon>Pelagomonadales</taxon>
        <taxon>Pelagomonadaceae</taxon>
        <taxon>Aureococcus</taxon>
    </lineage>
</organism>
<sequence length="1413" mass="162045">MYSVYLARHAAEQKAHAKTAELREQHAKELAALHEAARTEAATDRARRVLRRWTCRLLSDGFETWSSSARAAGAEEIRQQHASEIELVRQRLLSEQNKNKLFSRISASTHDPLRAVMRLDCLDLWRAFRTWISFTAESAAALDARKQAIASAVELFLNVELRHCHAAMATWREYVDAQRVCEKLVRRWTHSVAAGAWRSWVEWASFTRRRAAAVSIASRLIARLCRGDRLAAWRRWERFCRHRADCVAEEANARLRKRTMATWFDRVVVKRSVAPAWHTWTSAARAAHIADLTARHKLALEAAIQERDSYTQELQLAEATHAGTMAAVVRENATERRKLESQLCEQHNCTLETRDASHAEAIAKLREEHRVLVDDRERKTSADIAVLHETMRMKDASDRTRRLIGRWLNQFLSKAWRAWRAWVRDMGVTEIKEQHAQEIAALNATVGQMREAAFTEAATDRARRVLRRWTCRLLSEGFETWCSSARAAGAEAIRRQHAEELAAARTEAAYERARRVLGRWLHRVVGQGFEMWRSSTRAAGAEAIRRQHAEELAAARTEAARDRARRVLRRWACRLLGDGFAKWSSSARAARSEEVRRQHAEELAAARTEAANDRARRVLRRWTCRLLSDGFETWCSTVRAAGAEETRQQHAEELALLRMAARTEAANDRARRVLGRWLHRVVGQGFEMWRSSTRAAGAEAIRRQHAEELAAARTEAARDRARRVLGRWLHRLVGQGFEMWCSSARAAGAEEIRRRHAEELALLRATASTEAAYDRARRVLGRWLHRVVGQGFAKWCSSARAAGAEEIQRRHAEELAALCAEAANDRARRALCRWACRLLSEAFAKWCSSARAAGAEAIRRQHAEELAAARTEAARDRARRVLGRWLHRVVGQGFAKWCSSARAAGAEAIQQQHMRELAALRATARTEAAYERARRVLGRWLHRVVGQGFEMWRSSTRAAGAEAIRQQHMRELAALRATARTEAANDRARRVLCRWLHRVVGQGFETWCSRARAAGAEEIRRRHAEELARHEQALEVAIQERDSYTQELQLAEATHAGTMAAIVRENAAERQKLEAKIRDQHALEVATLHQAMSTKDGATAEGHAEELAAMAATHETARLRSEEREQDLSRKFAEMEEQYSRQLRDQQEELEGRLADVATRWRSSARASAADNVTRAVLDMIHGRLRTAWRTWTSRVKTASVAEIKEQHAMEMAALRDATRVEAANERTRRVIRRWMHRLLGEGWDAWTRHFRDACERQVVREKLPQSLFTIVSTFVFHRLARAFRKWIDVMFYAHVCTRRAVERLFYSTRAWKYRQGVSRAFSLWFRHVVSTQVMHELIELSRGHLRGLRARILRRVRSVLVGYRRHTARTFVHWLHFSLWCSTRPPQSFGARTPRLATPGVRPGYGRGLVLT</sequence>
<name>A0ABR1FH76_AURAN</name>
<comment type="caution">
    <text evidence="2">The sequence shown here is derived from an EMBL/GenBank/DDBJ whole genome shotgun (WGS) entry which is preliminary data.</text>
</comment>
<gene>
    <name evidence="2" type="ORF">SO694_0017306</name>
</gene>
<protein>
    <recommendedName>
        <fullName evidence="4">Sfi1 spindle body domain-containing protein</fullName>
    </recommendedName>
</protein>
<feature type="coiled-coil region" evidence="1">
    <location>
        <begin position="1013"/>
        <end position="1054"/>
    </location>
</feature>
<dbReference type="EMBL" id="JBBJCI010000424">
    <property type="protein sequence ID" value="KAK7230752.1"/>
    <property type="molecule type" value="Genomic_DNA"/>
</dbReference>
<reference evidence="2 3" key="1">
    <citation type="submission" date="2024-03" db="EMBL/GenBank/DDBJ databases">
        <title>Aureococcus anophagefferens CCMP1851 and Kratosvirus quantuckense: Draft genome of a second virus-susceptible host strain in the model system.</title>
        <authorList>
            <person name="Chase E."/>
            <person name="Truchon A.R."/>
            <person name="Schepens W."/>
            <person name="Wilhelm S.W."/>
        </authorList>
    </citation>
    <scope>NUCLEOTIDE SEQUENCE [LARGE SCALE GENOMIC DNA]</scope>
    <source>
        <strain evidence="2 3">CCMP1851</strain>
    </source>
</reference>
<proteinExistence type="predicted"/>
<evidence type="ECO:0000313" key="3">
    <source>
        <dbReference type="Proteomes" id="UP001363151"/>
    </source>
</evidence>
<dbReference type="Proteomes" id="UP001363151">
    <property type="component" value="Unassembled WGS sequence"/>
</dbReference>
<accession>A0ABR1FH76</accession>
<feature type="coiled-coil region" evidence="1">
    <location>
        <begin position="1118"/>
        <end position="1160"/>
    </location>
</feature>
<keyword evidence="1" id="KW-0175">Coiled coil</keyword>